<evidence type="ECO:0000313" key="3">
    <source>
        <dbReference type="Proteomes" id="UP000050437"/>
    </source>
</evidence>
<dbReference type="Proteomes" id="UP000050437">
    <property type="component" value="Unassembled WGS sequence"/>
</dbReference>
<feature type="signal peptide" evidence="1">
    <location>
        <begin position="1"/>
        <end position="24"/>
    </location>
</feature>
<dbReference type="AlphaFoldDB" id="A0A0P7D153"/>
<dbReference type="SUPFAM" id="SSF56935">
    <property type="entry name" value="Porins"/>
    <property type="match status" value="1"/>
</dbReference>
<accession>A0A0P7D153</accession>
<sequence length="371" mass="40790">MPLLRTTSIATAILVLPFTNTVLAANWQSTVVVPTSVEHDSNPLLLSSGEKGITRTIIAPDYTLIGTFDRDELRLGLGLNVLRSSDTAVVDNREDPDVSLGWQRQTERGRFGLLARYNESSTLSGTVLDTGVVTTDGTQKLYTLTGNWSQAVTERSTLSNETTYNRARYDISTLTGYEELGNVFTWTYAWSERADLYSRFGARRYEPEEDQTATASNSYSPAVGVKYQFSESLSADAHVGVTEVSGDEGGRRGEGGVALLYTGARAVASFTAERSTVASAEGGFAELDQVRGVWSYAVSELTRVGTDAAWQDSKGQTPNTLQTYSVWASREFSPYWDLRLSLMYKERQQDNEADANATIVGLTLTYRYPDI</sequence>
<evidence type="ECO:0008006" key="4">
    <source>
        <dbReference type="Google" id="ProtNLM"/>
    </source>
</evidence>
<keyword evidence="1" id="KW-0732">Signal</keyword>
<name>A0A0P7D153_PSEPU</name>
<dbReference type="EMBL" id="LKKS01000115">
    <property type="protein sequence ID" value="KPM61365.1"/>
    <property type="molecule type" value="Genomic_DNA"/>
</dbReference>
<evidence type="ECO:0000256" key="1">
    <source>
        <dbReference type="SAM" id="SignalP"/>
    </source>
</evidence>
<reference evidence="2 3" key="1">
    <citation type="submission" date="2015-10" db="EMBL/GenBank/DDBJ databases">
        <title>Pseudomonas putida clinical strains.</title>
        <authorList>
            <person name="Molina L."/>
            <person name="Udaondo Z."/>
        </authorList>
    </citation>
    <scope>NUCLEOTIDE SEQUENCE [LARGE SCALE GENOMIC DNA]</scope>
    <source>
        <strain evidence="2 3">HB13667</strain>
    </source>
</reference>
<feature type="chain" id="PRO_5006137464" description="DUF560 domain-containing protein" evidence="1">
    <location>
        <begin position="25"/>
        <end position="371"/>
    </location>
</feature>
<gene>
    <name evidence="2" type="ORF">HB13667_19775</name>
</gene>
<proteinExistence type="predicted"/>
<organism evidence="2 3">
    <name type="scientific">Pseudomonas putida</name>
    <name type="common">Arthrobacter siderocapsulatus</name>
    <dbReference type="NCBI Taxonomy" id="303"/>
    <lineage>
        <taxon>Bacteria</taxon>
        <taxon>Pseudomonadati</taxon>
        <taxon>Pseudomonadota</taxon>
        <taxon>Gammaproteobacteria</taxon>
        <taxon>Pseudomonadales</taxon>
        <taxon>Pseudomonadaceae</taxon>
        <taxon>Pseudomonas</taxon>
    </lineage>
</organism>
<comment type="caution">
    <text evidence="2">The sequence shown here is derived from an EMBL/GenBank/DDBJ whole genome shotgun (WGS) entry which is preliminary data.</text>
</comment>
<evidence type="ECO:0000313" key="2">
    <source>
        <dbReference type="EMBL" id="KPM61365.1"/>
    </source>
</evidence>
<dbReference type="RefSeq" id="WP_054573249.1">
    <property type="nucleotide sequence ID" value="NZ_LKKS01000115.1"/>
</dbReference>
<protein>
    <recommendedName>
        <fullName evidence="4">DUF560 domain-containing protein</fullName>
    </recommendedName>
</protein>